<evidence type="ECO:0000256" key="5">
    <source>
        <dbReference type="ARBA" id="ARBA00022679"/>
    </source>
</evidence>
<evidence type="ECO:0000259" key="14">
    <source>
        <dbReference type="PROSITE" id="PS50003"/>
    </source>
</evidence>
<keyword evidence="10" id="KW-1208">Phospholipid metabolism</keyword>
<keyword evidence="15" id="KW-1185">Reference proteome</keyword>
<evidence type="ECO:0000256" key="13">
    <source>
        <dbReference type="SAM" id="MobiDB-lite"/>
    </source>
</evidence>
<dbReference type="SUPFAM" id="SSF50729">
    <property type="entry name" value="PH domain-like"/>
    <property type="match status" value="1"/>
</dbReference>
<keyword evidence="9" id="KW-0594">Phospholipid biosynthesis</keyword>
<dbReference type="SMART" id="SM00233">
    <property type="entry name" value="PH"/>
    <property type="match status" value="1"/>
</dbReference>
<keyword evidence="4" id="KW-0444">Lipid biosynthesis</keyword>
<evidence type="ECO:0000313" key="15">
    <source>
        <dbReference type="Proteomes" id="UP000694844"/>
    </source>
</evidence>
<dbReference type="RefSeq" id="XP_022336074.1">
    <property type="nucleotide sequence ID" value="XM_022480366.1"/>
</dbReference>
<dbReference type="InterPro" id="IPR001849">
    <property type="entry name" value="PH_domain"/>
</dbReference>
<dbReference type="Proteomes" id="UP000694844">
    <property type="component" value="Chromosome 5"/>
</dbReference>
<organism evidence="15 16">
    <name type="scientific">Crassostrea virginica</name>
    <name type="common">Eastern oyster</name>
    <dbReference type="NCBI Taxonomy" id="6565"/>
    <lineage>
        <taxon>Eukaryota</taxon>
        <taxon>Metazoa</taxon>
        <taxon>Spiralia</taxon>
        <taxon>Lophotrochozoa</taxon>
        <taxon>Mollusca</taxon>
        <taxon>Bivalvia</taxon>
        <taxon>Autobranchia</taxon>
        <taxon>Pteriomorphia</taxon>
        <taxon>Ostreida</taxon>
        <taxon>Ostreoidea</taxon>
        <taxon>Ostreidae</taxon>
        <taxon>Crassostrea</taxon>
    </lineage>
</organism>
<keyword evidence="5" id="KW-0808">Transferase</keyword>
<dbReference type="GeneID" id="111132543"/>
<dbReference type="GO" id="GO:0016020">
    <property type="term" value="C:membrane"/>
    <property type="evidence" value="ECO:0007669"/>
    <property type="project" value="UniProtKB-SubCell"/>
</dbReference>
<proteinExistence type="inferred from homology"/>
<feature type="region of interest" description="Disordered" evidence="13">
    <location>
        <begin position="548"/>
        <end position="605"/>
    </location>
</feature>
<keyword evidence="6" id="KW-0548">Nucleotidyltransferase</keyword>
<dbReference type="KEGG" id="cvn:111132543"/>
<dbReference type="Gene3D" id="3.40.50.620">
    <property type="entry name" value="HUPs"/>
    <property type="match status" value="1"/>
</dbReference>
<evidence type="ECO:0000256" key="2">
    <source>
        <dbReference type="ARBA" id="ARBA00005189"/>
    </source>
</evidence>
<evidence type="ECO:0000256" key="6">
    <source>
        <dbReference type="ARBA" id="ARBA00022695"/>
    </source>
</evidence>
<dbReference type="SUPFAM" id="SSF52374">
    <property type="entry name" value="Nucleotidylyl transferase"/>
    <property type="match status" value="1"/>
</dbReference>
<feature type="compositionally biased region" description="Acidic residues" evidence="13">
    <location>
        <begin position="564"/>
        <end position="576"/>
    </location>
</feature>
<dbReference type="InterPro" id="IPR011993">
    <property type="entry name" value="PH-like_dom_sf"/>
</dbReference>
<dbReference type="InterPro" id="IPR014729">
    <property type="entry name" value="Rossmann-like_a/b/a_fold"/>
</dbReference>
<dbReference type="InterPro" id="IPR045049">
    <property type="entry name" value="Pcy1-like"/>
</dbReference>
<keyword evidence="8" id="KW-0472">Membrane</keyword>
<comment type="pathway">
    <text evidence="2">Lipid metabolism.</text>
</comment>
<dbReference type="EC" id="2.7.7.15" evidence="12"/>
<evidence type="ECO:0000256" key="1">
    <source>
        <dbReference type="ARBA" id="ARBA00004370"/>
    </source>
</evidence>
<evidence type="ECO:0000256" key="9">
    <source>
        <dbReference type="ARBA" id="ARBA00023209"/>
    </source>
</evidence>
<dbReference type="FunFam" id="2.30.29.30:FF:000073">
    <property type="entry name" value="Pleckstrin homology domain-containing family B member 2"/>
    <property type="match status" value="1"/>
</dbReference>
<evidence type="ECO:0000256" key="4">
    <source>
        <dbReference type="ARBA" id="ARBA00022516"/>
    </source>
</evidence>
<evidence type="ECO:0000256" key="3">
    <source>
        <dbReference type="ARBA" id="ARBA00010101"/>
    </source>
</evidence>
<dbReference type="OrthoDB" id="17102at2759"/>
<dbReference type="Pfam" id="PF00169">
    <property type="entry name" value="PH"/>
    <property type="match status" value="1"/>
</dbReference>
<comment type="similarity">
    <text evidence="3">Belongs to the cytidylyltransferase family.</text>
</comment>
<keyword evidence="7" id="KW-0443">Lipid metabolism</keyword>
<sequence>MASLEIAKAGWLWRQSSILKRWKKEWFVLYQNGDLRYFENPNSLEPEARIFVPGVCKYITTGSMVDVTPPEGKSKDCLLCLVIKDGELKLCAEDADDMRAWQIALEEARTMQPPSSNPPPYNASVMYPGQQEMRHHYPIQVGGPTNIVYTSNYPVLGASGGYPGQIIALPDGTQVMQPNNVVYVNDPYYYRRRYDSSDAALGLVAGAAIGSLMWGPLLWCLSRMQGIEGYHHDRPCMQKHIQNMSTRKRNRNGEIIEESAHHAKPTKAVELKLKKAPVPRKQHVQLALSKPAPFSHEEDAVSENECCDYSVKISLEMAKAGKAPRPVRVYADGIYDMFHSGHARQLMQVKLAIPNAYLIVGVCDDALTHKMKGRTVMNEAERYEAVRHCRYVDELLTCAPWTVTQEFLEKHKIDFVAHDDLPYGAGNTEDIYQGLKNKGMFLATQRTEGISTTDVIARIIKDYDMYVRRNLSRGYSAKDLNVSYMREKRIQFETNFNSIKDKGKELIDKTKDKGHELLHRWEERSKDFIGNFLEMFGRDGRLSTWIRAISPPGSPVPENGSHSEEDEEEEELEEIFDDHKESSSLSSATGPPSKKGRKSPLNESS</sequence>
<dbReference type="UniPathway" id="UPA00753">
    <property type="reaction ID" value="UER00739"/>
</dbReference>
<comment type="subcellular location">
    <subcellularLocation>
        <location evidence="1">Membrane</location>
    </subcellularLocation>
</comment>
<dbReference type="GO" id="GO:0004105">
    <property type="term" value="F:choline-phosphate cytidylyltransferase activity"/>
    <property type="evidence" value="ECO:0007669"/>
    <property type="project" value="UniProtKB-EC"/>
</dbReference>
<evidence type="ECO:0000256" key="11">
    <source>
        <dbReference type="ARBA" id="ARBA00025706"/>
    </source>
</evidence>
<evidence type="ECO:0000256" key="7">
    <source>
        <dbReference type="ARBA" id="ARBA00023098"/>
    </source>
</evidence>
<dbReference type="FunFam" id="3.40.50.620:FF:000016">
    <property type="entry name" value="Putative choline-phosphate cytidylyltransferase B"/>
    <property type="match status" value="1"/>
</dbReference>
<dbReference type="InterPro" id="IPR041723">
    <property type="entry name" value="CCT"/>
</dbReference>
<dbReference type="PANTHER" id="PTHR10739">
    <property type="entry name" value="CYTIDYLYLTRANSFERASE"/>
    <property type="match status" value="1"/>
</dbReference>
<dbReference type="GO" id="GO:0031210">
    <property type="term" value="F:phosphatidylcholine binding"/>
    <property type="evidence" value="ECO:0007669"/>
    <property type="project" value="TreeGrafter"/>
</dbReference>
<gene>
    <name evidence="16" type="primary">LOC111132543</name>
</gene>
<dbReference type="NCBIfam" id="TIGR00125">
    <property type="entry name" value="cyt_tran_rel"/>
    <property type="match status" value="1"/>
</dbReference>
<evidence type="ECO:0000256" key="12">
    <source>
        <dbReference type="ARBA" id="ARBA00026101"/>
    </source>
</evidence>
<comment type="pathway">
    <text evidence="11">Phospholipid metabolism; phosphatidylcholine biosynthesis; phosphatidylcholine from phosphocholine: step 1/2.</text>
</comment>
<dbReference type="PROSITE" id="PS50003">
    <property type="entry name" value="PH_DOMAIN"/>
    <property type="match status" value="1"/>
</dbReference>
<evidence type="ECO:0000313" key="16">
    <source>
        <dbReference type="RefSeq" id="XP_022336074.1"/>
    </source>
</evidence>
<evidence type="ECO:0000256" key="10">
    <source>
        <dbReference type="ARBA" id="ARBA00023264"/>
    </source>
</evidence>
<protein>
    <recommendedName>
        <fullName evidence="12">choline-phosphate cytidylyltransferase</fullName>
        <ecNumber evidence="12">2.7.7.15</ecNumber>
    </recommendedName>
</protein>
<accession>A0A8B8E8S3</accession>
<feature type="domain" description="PH" evidence="14">
    <location>
        <begin position="5"/>
        <end position="110"/>
    </location>
</feature>
<name>A0A8B8E8S3_CRAVI</name>
<evidence type="ECO:0000256" key="8">
    <source>
        <dbReference type="ARBA" id="ARBA00023136"/>
    </source>
</evidence>
<dbReference type="Pfam" id="PF01467">
    <property type="entry name" value="CTP_transf_like"/>
    <property type="match status" value="1"/>
</dbReference>
<dbReference type="AlphaFoldDB" id="A0A8B8E8S3"/>
<dbReference type="InterPro" id="IPR004821">
    <property type="entry name" value="Cyt_trans-like"/>
</dbReference>
<dbReference type="CDD" id="cd02174">
    <property type="entry name" value="CCT"/>
    <property type="match status" value="1"/>
</dbReference>
<dbReference type="PANTHER" id="PTHR10739:SF13">
    <property type="entry name" value="CHOLINE-PHOSPHATE CYTIDYLYLTRANSFERASE"/>
    <property type="match status" value="1"/>
</dbReference>
<dbReference type="Gene3D" id="2.30.29.30">
    <property type="entry name" value="Pleckstrin-homology domain (PH domain)/Phosphotyrosine-binding domain (PTB)"/>
    <property type="match status" value="1"/>
</dbReference>
<reference evidence="16" key="1">
    <citation type="submission" date="2025-08" db="UniProtKB">
        <authorList>
            <consortium name="RefSeq"/>
        </authorList>
    </citation>
    <scope>IDENTIFICATION</scope>
    <source>
        <tissue evidence="16">Whole sample</tissue>
    </source>
</reference>